<dbReference type="InterPro" id="IPR036271">
    <property type="entry name" value="Tet_transcr_reg_TetR-rel_C_sf"/>
</dbReference>
<proteinExistence type="predicted"/>
<dbReference type="Pfam" id="PF00440">
    <property type="entry name" value="TetR_N"/>
    <property type="match status" value="1"/>
</dbReference>
<gene>
    <name evidence="4" type="ORF">QO010_002341</name>
</gene>
<dbReference type="PANTHER" id="PTHR30055:SF146">
    <property type="entry name" value="HTH-TYPE TRANSCRIPTIONAL DUAL REGULATOR CECR"/>
    <property type="match status" value="1"/>
</dbReference>
<dbReference type="PANTHER" id="PTHR30055">
    <property type="entry name" value="HTH-TYPE TRANSCRIPTIONAL REGULATOR RUTR"/>
    <property type="match status" value="1"/>
</dbReference>
<name>A0ABU0IRB7_9CAUL</name>
<dbReference type="PRINTS" id="PR00455">
    <property type="entry name" value="HTHTETR"/>
</dbReference>
<feature type="domain" description="HTH tetR-type" evidence="3">
    <location>
        <begin position="7"/>
        <end position="67"/>
    </location>
</feature>
<evidence type="ECO:0000256" key="2">
    <source>
        <dbReference type="PROSITE-ProRule" id="PRU00335"/>
    </source>
</evidence>
<accession>A0ABU0IRB7</accession>
<evidence type="ECO:0000313" key="4">
    <source>
        <dbReference type="EMBL" id="MDQ0464557.1"/>
    </source>
</evidence>
<sequence>MRTELHQARRDRILDVAAATFAEFGYERTKVETLAHDAQVSTATVYNYFRTKPAIFAAVVERALAPFLGLFDEIETDEGPAEAVLLAYARLYFRFMSDPRIRGVYRTVSAEVAREPHLGQTLYNQAHGILGGALRRLLSRFAGRGELVFDDVAVTARILQGMLEHVTLTIPLLTSDDAQPLHPEDSYCVEAVRVFLAAYGR</sequence>
<keyword evidence="5" id="KW-1185">Reference proteome</keyword>
<feature type="DNA-binding region" description="H-T-H motif" evidence="2">
    <location>
        <begin position="30"/>
        <end position="49"/>
    </location>
</feature>
<dbReference type="Gene3D" id="1.10.357.10">
    <property type="entry name" value="Tetracycline Repressor, domain 2"/>
    <property type="match status" value="1"/>
</dbReference>
<dbReference type="SUPFAM" id="SSF48498">
    <property type="entry name" value="Tetracyclin repressor-like, C-terminal domain"/>
    <property type="match status" value="1"/>
</dbReference>
<dbReference type="Proteomes" id="UP001228905">
    <property type="component" value="Unassembled WGS sequence"/>
</dbReference>
<dbReference type="InterPro" id="IPR001647">
    <property type="entry name" value="HTH_TetR"/>
</dbReference>
<dbReference type="InterPro" id="IPR009057">
    <property type="entry name" value="Homeodomain-like_sf"/>
</dbReference>
<comment type="caution">
    <text evidence="4">The sequence shown here is derived from an EMBL/GenBank/DDBJ whole genome shotgun (WGS) entry which is preliminary data.</text>
</comment>
<dbReference type="EMBL" id="JAUSVS010000004">
    <property type="protein sequence ID" value="MDQ0464557.1"/>
    <property type="molecule type" value="Genomic_DNA"/>
</dbReference>
<evidence type="ECO:0000313" key="5">
    <source>
        <dbReference type="Proteomes" id="UP001228905"/>
    </source>
</evidence>
<dbReference type="Pfam" id="PF14246">
    <property type="entry name" value="TetR_C_7"/>
    <property type="match status" value="1"/>
</dbReference>
<dbReference type="InterPro" id="IPR050109">
    <property type="entry name" value="HTH-type_TetR-like_transc_reg"/>
</dbReference>
<evidence type="ECO:0000256" key="1">
    <source>
        <dbReference type="ARBA" id="ARBA00023125"/>
    </source>
</evidence>
<dbReference type="PROSITE" id="PS50977">
    <property type="entry name" value="HTH_TETR_2"/>
    <property type="match status" value="1"/>
</dbReference>
<reference evidence="4 5" key="1">
    <citation type="submission" date="2023-07" db="EMBL/GenBank/DDBJ databases">
        <title>Genomic Encyclopedia of Type Strains, Phase IV (KMG-IV): sequencing the most valuable type-strain genomes for metagenomic binning, comparative biology and taxonomic classification.</title>
        <authorList>
            <person name="Goeker M."/>
        </authorList>
    </citation>
    <scope>NUCLEOTIDE SEQUENCE [LARGE SCALE GENOMIC DNA]</scope>
    <source>
        <strain evidence="4 5">DSM 18695</strain>
    </source>
</reference>
<organism evidence="4 5">
    <name type="scientific">Caulobacter ginsengisoli</name>
    <dbReference type="NCBI Taxonomy" id="400775"/>
    <lineage>
        <taxon>Bacteria</taxon>
        <taxon>Pseudomonadati</taxon>
        <taxon>Pseudomonadota</taxon>
        <taxon>Alphaproteobacteria</taxon>
        <taxon>Caulobacterales</taxon>
        <taxon>Caulobacteraceae</taxon>
        <taxon>Caulobacter</taxon>
    </lineage>
</organism>
<evidence type="ECO:0000259" key="3">
    <source>
        <dbReference type="PROSITE" id="PS50977"/>
    </source>
</evidence>
<dbReference type="InterPro" id="IPR039536">
    <property type="entry name" value="TetR_C_Proteobacteria"/>
</dbReference>
<dbReference type="RefSeq" id="WP_307349317.1">
    <property type="nucleotide sequence ID" value="NZ_JAUSVS010000004.1"/>
</dbReference>
<protein>
    <submittedName>
        <fullName evidence="4">AcrR family transcriptional regulator</fullName>
    </submittedName>
</protein>
<dbReference type="SUPFAM" id="SSF46689">
    <property type="entry name" value="Homeodomain-like"/>
    <property type="match status" value="1"/>
</dbReference>
<keyword evidence="1 2" id="KW-0238">DNA-binding</keyword>